<organism evidence="1 2">
    <name type="scientific">Drechslerella dactyloides</name>
    <name type="common">Nematode-trapping fungus</name>
    <name type="synonym">Arthrobotrys dactyloides</name>
    <dbReference type="NCBI Taxonomy" id="74499"/>
    <lineage>
        <taxon>Eukaryota</taxon>
        <taxon>Fungi</taxon>
        <taxon>Dikarya</taxon>
        <taxon>Ascomycota</taxon>
        <taxon>Pezizomycotina</taxon>
        <taxon>Orbiliomycetes</taxon>
        <taxon>Orbiliales</taxon>
        <taxon>Orbiliaceae</taxon>
        <taxon>Drechslerella</taxon>
    </lineage>
</organism>
<proteinExistence type="predicted"/>
<comment type="caution">
    <text evidence="1">The sequence shown here is derived from an EMBL/GenBank/DDBJ whole genome shotgun (WGS) entry which is preliminary data.</text>
</comment>
<dbReference type="EMBL" id="JAQGDS010000003">
    <property type="protein sequence ID" value="KAJ6262681.1"/>
    <property type="molecule type" value="Genomic_DNA"/>
</dbReference>
<accession>A0AAD6J5V4</accession>
<sequence>MLALTPFFATQHSPPPSYILSLIPETLNLYPHPAPPPPPILYSLSFQSPLYPTYPHVPTSLTT</sequence>
<keyword evidence="2" id="KW-1185">Reference proteome</keyword>
<reference evidence="1" key="1">
    <citation type="submission" date="2023-01" db="EMBL/GenBank/DDBJ databases">
        <title>The chitinases involved in constricting ring structure development in the nematode-trapping fungus Drechslerella dactyloides.</title>
        <authorList>
            <person name="Wang R."/>
            <person name="Zhang L."/>
            <person name="Tang P."/>
            <person name="Li S."/>
            <person name="Liang L."/>
        </authorList>
    </citation>
    <scope>NUCLEOTIDE SEQUENCE</scope>
    <source>
        <strain evidence="1">YMF1.00031</strain>
    </source>
</reference>
<name>A0AAD6J5V4_DREDA</name>
<evidence type="ECO:0000313" key="1">
    <source>
        <dbReference type="EMBL" id="KAJ6262681.1"/>
    </source>
</evidence>
<evidence type="ECO:0000313" key="2">
    <source>
        <dbReference type="Proteomes" id="UP001221413"/>
    </source>
</evidence>
<dbReference type="AlphaFoldDB" id="A0AAD6J5V4"/>
<dbReference type="Proteomes" id="UP001221413">
    <property type="component" value="Unassembled WGS sequence"/>
</dbReference>
<gene>
    <name evidence="1" type="ORF">Dda_3493</name>
</gene>
<protein>
    <submittedName>
        <fullName evidence="1">Uncharacterized protein</fullName>
    </submittedName>
</protein>